<evidence type="ECO:0000256" key="1">
    <source>
        <dbReference type="SAM" id="MobiDB-lite"/>
    </source>
</evidence>
<dbReference type="InterPro" id="IPR013954">
    <property type="entry name" value="PNK3P"/>
</dbReference>
<dbReference type="Pfam" id="PF13671">
    <property type="entry name" value="AAA_33"/>
    <property type="match status" value="1"/>
</dbReference>
<dbReference type="PANTHER" id="PTHR12083:SF9">
    <property type="entry name" value="BIFUNCTIONAL POLYNUCLEOTIDE PHOSPHATASE_KINASE"/>
    <property type="match status" value="1"/>
</dbReference>
<gene>
    <name evidence="2" type="ORF">BDZ90DRAFT_233831</name>
</gene>
<dbReference type="SUPFAM" id="SSF56784">
    <property type="entry name" value="HAD-like"/>
    <property type="match status" value="1"/>
</dbReference>
<protein>
    <submittedName>
        <fullName evidence="2">PNK3P-domain-containing protein</fullName>
    </submittedName>
</protein>
<dbReference type="Gene3D" id="3.40.50.1000">
    <property type="entry name" value="HAD superfamily/HAD-like"/>
    <property type="match status" value="1"/>
</dbReference>
<dbReference type="InterPro" id="IPR023214">
    <property type="entry name" value="HAD_sf"/>
</dbReference>
<dbReference type="GO" id="GO:0046404">
    <property type="term" value="F:ATP-dependent polydeoxyribonucleotide 5'-hydroxyl-kinase activity"/>
    <property type="evidence" value="ECO:0007669"/>
    <property type="project" value="TreeGrafter"/>
</dbReference>
<dbReference type="OrthoDB" id="19045at2759"/>
<dbReference type="Pfam" id="PF08645">
    <property type="entry name" value="PNK3P"/>
    <property type="match status" value="1"/>
</dbReference>
<dbReference type="GeneID" id="37028604"/>
<keyword evidence="3" id="KW-1185">Reference proteome</keyword>
<feature type="region of interest" description="Disordered" evidence="1">
    <location>
        <begin position="1"/>
        <end position="60"/>
    </location>
</feature>
<dbReference type="InterPro" id="IPR027417">
    <property type="entry name" value="P-loop_NTPase"/>
</dbReference>
<reference evidence="2 3" key="1">
    <citation type="journal article" date="2018" name="Mol. Biol. Evol.">
        <title>Broad Genomic Sampling Reveals a Smut Pathogenic Ancestry of the Fungal Clade Ustilaginomycotina.</title>
        <authorList>
            <person name="Kijpornyongpan T."/>
            <person name="Mondo S.J."/>
            <person name="Barry K."/>
            <person name="Sandor L."/>
            <person name="Lee J."/>
            <person name="Lipzen A."/>
            <person name="Pangilinan J."/>
            <person name="LaButti K."/>
            <person name="Hainaut M."/>
            <person name="Henrissat B."/>
            <person name="Grigoriev I.V."/>
            <person name="Spatafora J.W."/>
            <person name="Aime M.C."/>
        </authorList>
    </citation>
    <scope>NUCLEOTIDE SEQUENCE [LARGE SCALE GENOMIC DNA]</scope>
    <source>
        <strain evidence="2 3">MCA 5214</strain>
    </source>
</reference>
<dbReference type="Proteomes" id="UP000245884">
    <property type="component" value="Unassembled WGS sequence"/>
</dbReference>
<accession>A0A316UKN4</accession>
<name>A0A316UKN4_9BASI</name>
<proteinExistence type="predicted"/>
<dbReference type="Gene3D" id="3.40.50.300">
    <property type="entry name" value="P-loop containing nucleotide triphosphate hydrolases"/>
    <property type="match status" value="1"/>
</dbReference>
<sequence>MAGKRKVEEGTNSSAMAVGNDPESCTEDEEEPTQPKKVLKKETSVAASQRRNVEANNGGVKQSIEVPAATSAARTGNGDVFGNWSAVNGKKGFFAPRSAGPVPRIHWRTPLGHDQSCLLGVFGDPFAYAIDRATILAAADPSSSHAKRHPRLSGKHKVAAFDLDDTLIRTASGKMSYNFESASDWKFCGQSELEQDSLLEAVRSESDAGALLVLVTNQKNLDVPRKADKFERLKVWKERLSLVAVRIGRPFVVFAPVRDDEYRKPRPGWIGMLKEMWRVAGGEDAIAPLDMGSMGSDGSQERAHSFYVGDAAGRGPGGHRSKADHGDGDRKLAANLGWKFHTPEEFFFKEQPAPFQFKGYHPVVLPSPATTAVVSSSSFTIPDLVERLLLPTNPQTLLILVGPQASGKSRIARALCSSRKTQWVRANRDLLKTPARCLSTAAEALKAGKSVVIDNTNPTRQARKPYIDLLSTTPGVDRKKVHLLAIHLNVPQAIAVHNDAFRAEWGHAEEEAGEAKRGKLPGMAFATYYKTLQPPVMGSGEGEGWDEVMKLDGFTFEGNEEERKRWEQWYT</sequence>
<dbReference type="GO" id="GO:0006281">
    <property type="term" value="P:DNA repair"/>
    <property type="evidence" value="ECO:0007669"/>
    <property type="project" value="TreeGrafter"/>
</dbReference>
<dbReference type="STRING" id="1569628.A0A316UKN4"/>
<dbReference type="InterPro" id="IPR036412">
    <property type="entry name" value="HAD-like_sf"/>
</dbReference>
<organism evidence="2 3">
    <name type="scientific">Jaminaea rosea</name>
    <dbReference type="NCBI Taxonomy" id="1569628"/>
    <lineage>
        <taxon>Eukaryota</taxon>
        <taxon>Fungi</taxon>
        <taxon>Dikarya</taxon>
        <taxon>Basidiomycota</taxon>
        <taxon>Ustilaginomycotina</taxon>
        <taxon>Exobasidiomycetes</taxon>
        <taxon>Microstromatales</taxon>
        <taxon>Microstromatales incertae sedis</taxon>
        <taxon>Jaminaea</taxon>
    </lineage>
</organism>
<evidence type="ECO:0000313" key="2">
    <source>
        <dbReference type="EMBL" id="PWN25817.1"/>
    </source>
</evidence>
<dbReference type="RefSeq" id="XP_025360429.1">
    <property type="nucleotide sequence ID" value="XM_025506781.1"/>
</dbReference>
<dbReference type="GO" id="GO:0046403">
    <property type="term" value="F:polynucleotide 3'-phosphatase activity"/>
    <property type="evidence" value="ECO:0007669"/>
    <property type="project" value="TreeGrafter"/>
</dbReference>
<dbReference type="AlphaFoldDB" id="A0A316UKN4"/>
<dbReference type="GO" id="GO:0003690">
    <property type="term" value="F:double-stranded DNA binding"/>
    <property type="evidence" value="ECO:0007669"/>
    <property type="project" value="TreeGrafter"/>
</dbReference>
<dbReference type="EMBL" id="KZ819674">
    <property type="protein sequence ID" value="PWN25817.1"/>
    <property type="molecule type" value="Genomic_DNA"/>
</dbReference>
<dbReference type="PANTHER" id="PTHR12083">
    <property type="entry name" value="BIFUNCTIONAL POLYNUCLEOTIDE PHOSPHATASE/KINASE"/>
    <property type="match status" value="1"/>
</dbReference>
<evidence type="ECO:0000313" key="3">
    <source>
        <dbReference type="Proteomes" id="UP000245884"/>
    </source>
</evidence>
<dbReference type="SUPFAM" id="SSF52540">
    <property type="entry name" value="P-loop containing nucleoside triphosphate hydrolases"/>
    <property type="match status" value="1"/>
</dbReference>